<dbReference type="GO" id="GO:0005634">
    <property type="term" value="C:nucleus"/>
    <property type="evidence" value="ECO:0007669"/>
    <property type="project" value="UniProtKB-SubCell"/>
</dbReference>
<dbReference type="Proteomes" id="UP001237642">
    <property type="component" value="Unassembled WGS sequence"/>
</dbReference>
<evidence type="ECO:0000256" key="6">
    <source>
        <dbReference type="ARBA" id="ARBA00025911"/>
    </source>
</evidence>
<feature type="domain" description="Transcription factor CBF/NF-Y/archaeal histone" evidence="10">
    <location>
        <begin position="61"/>
        <end position="123"/>
    </location>
</feature>
<protein>
    <submittedName>
        <fullName evidence="11">Nuclear transcription factor Y subunit C-2</fullName>
    </submittedName>
</protein>
<keyword evidence="12" id="KW-1185">Reference proteome</keyword>
<name>A0AAD8IXS5_9APIA</name>
<comment type="function">
    <text evidence="8">Stimulates the transcription of various genes by recognizing and binding to a CCAAT motif in promoters.</text>
</comment>
<evidence type="ECO:0000256" key="2">
    <source>
        <dbReference type="ARBA" id="ARBA00023015"/>
    </source>
</evidence>
<accession>A0AAD8IXS5</accession>
<dbReference type="Gene3D" id="1.10.20.10">
    <property type="entry name" value="Histone, subunit A"/>
    <property type="match status" value="1"/>
</dbReference>
<dbReference type="InterPro" id="IPR050568">
    <property type="entry name" value="Transcr_DNA_Rep_Reg"/>
</dbReference>
<evidence type="ECO:0000256" key="5">
    <source>
        <dbReference type="ARBA" id="ARBA00023242"/>
    </source>
</evidence>
<feature type="region of interest" description="Disordered" evidence="9">
    <location>
        <begin position="1"/>
        <end position="29"/>
    </location>
</feature>
<keyword evidence="3" id="KW-0238">DNA-binding</keyword>
<sequence length="212" mass="24043">MDESPKDPRQKSVGDTGKRAISSGAPAVATSTGVPVSAQLLLQSFWDKQMEEAEKAEKPILPVPRIRRIMKANKDVKRVSSDAPVLVAKACEMFISDLTLRAWKHTEENKRKLLQTKNIAAAISETEDFNFLANTVPSLPIQQGDTTTTMNHTQVDSSAELLQRQCVTQQHHVGPSGTTFDRQHQIRQRIYRPYIFWRLPQQQNQKKHHHDN</sequence>
<evidence type="ECO:0000313" key="11">
    <source>
        <dbReference type="EMBL" id="KAK1393164.1"/>
    </source>
</evidence>
<dbReference type="GO" id="GO:0046982">
    <property type="term" value="F:protein heterodimerization activity"/>
    <property type="evidence" value="ECO:0007669"/>
    <property type="project" value="InterPro"/>
</dbReference>
<comment type="subcellular location">
    <subcellularLocation>
        <location evidence="1">Nucleus</location>
    </subcellularLocation>
</comment>
<evidence type="ECO:0000259" key="10">
    <source>
        <dbReference type="Pfam" id="PF00808"/>
    </source>
</evidence>
<dbReference type="EMBL" id="JAUIZM010000003">
    <property type="protein sequence ID" value="KAK1393164.1"/>
    <property type="molecule type" value="Genomic_DNA"/>
</dbReference>
<comment type="caution">
    <text evidence="11">The sequence shown here is derived from an EMBL/GenBank/DDBJ whole genome shotgun (WGS) entry which is preliminary data.</text>
</comment>
<evidence type="ECO:0000256" key="4">
    <source>
        <dbReference type="ARBA" id="ARBA00023163"/>
    </source>
</evidence>
<keyword evidence="5" id="KW-0539">Nucleus</keyword>
<evidence type="ECO:0000256" key="7">
    <source>
        <dbReference type="ARBA" id="ARBA00038129"/>
    </source>
</evidence>
<dbReference type="InterPro" id="IPR009072">
    <property type="entry name" value="Histone-fold"/>
</dbReference>
<evidence type="ECO:0000256" key="9">
    <source>
        <dbReference type="SAM" id="MobiDB-lite"/>
    </source>
</evidence>
<comment type="subunit">
    <text evidence="6">Heterotrimeric transcription factor composed of three components, NF-YA, NF-YB and NF-YC. NF-YB and NF-YC must interact and dimerize for NF-YA association and DNA binding.</text>
</comment>
<dbReference type="PANTHER" id="PTHR10252">
    <property type="entry name" value="HISTONE-LIKE TRANSCRIPTION FACTOR CCAAT-RELATED"/>
    <property type="match status" value="1"/>
</dbReference>
<dbReference type="CDD" id="cd22908">
    <property type="entry name" value="HFD_NFYC-like"/>
    <property type="match status" value="1"/>
</dbReference>
<organism evidence="11 12">
    <name type="scientific">Heracleum sosnowskyi</name>
    <dbReference type="NCBI Taxonomy" id="360622"/>
    <lineage>
        <taxon>Eukaryota</taxon>
        <taxon>Viridiplantae</taxon>
        <taxon>Streptophyta</taxon>
        <taxon>Embryophyta</taxon>
        <taxon>Tracheophyta</taxon>
        <taxon>Spermatophyta</taxon>
        <taxon>Magnoliopsida</taxon>
        <taxon>eudicotyledons</taxon>
        <taxon>Gunneridae</taxon>
        <taxon>Pentapetalae</taxon>
        <taxon>asterids</taxon>
        <taxon>campanulids</taxon>
        <taxon>Apiales</taxon>
        <taxon>Apiaceae</taxon>
        <taxon>Apioideae</taxon>
        <taxon>apioid superclade</taxon>
        <taxon>Tordylieae</taxon>
        <taxon>Tordyliinae</taxon>
        <taxon>Heracleum</taxon>
    </lineage>
</organism>
<dbReference type="SUPFAM" id="SSF47113">
    <property type="entry name" value="Histone-fold"/>
    <property type="match status" value="1"/>
</dbReference>
<comment type="similarity">
    <text evidence="7">Belongs to the NFYC/HAP5 subunit family.</text>
</comment>
<dbReference type="AlphaFoldDB" id="A0AAD8IXS5"/>
<keyword evidence="2" id="KW-0805">Transcription regulation</keyword>
<dbReference type="FunFam" id="1.10.20.10:FF:000062">
    <property type="entry name" value="Nuclear transcription factor Y subunit C"/>
    <property type="match status" value="1"/>
</dbReference>
<evidence type="ECO:0000256" key="1">
    <source>
        <dbReference type="ARBA" id="ARBA00004123"/>
    </source>
</evidence>
<dbReference type="InterPro" id="IPR003958">
    <property type="entry name" value="CBFA_NFYB_domain"/>
</dbReference>
<gene>
    <name evidence="11" type="ORF">POM88_012220</name>
</gene>
<evidence type="ECO:0000256" key="3">
    <source>
        <dbReference type="ARBA" id="ARBA00023125"/>
    </source>
</evidence>
<reference evidence="11" key="2">
    <citation type="submission" date="2023-05" db="EMBL/GenBank/DDBJ databases">
        <authorList>
            <person name="Schelkunov M.I."/>
        </authorList>
    </citation>
    <scope>NUCLEOTIDE SEQUENCE</scope>
    <source>
        <strain evidence="11">Hsosn_3</strain>
        <tissue evidence="11">Leaf</tissue>
    </source>
</reference>
<dbReference type="Pfam" id="PF00808">
    <property type="entry name" value="CBFD_NFYB_HMF"/>
    <property type="match status" value="1"/>
</dbReference>
<reference evidence="11" key="1">
    <citation type="submission" date="2023-02" db="EMBL/GenBank/DDBJ databases">
        <title>Genome of toxic invasive species Heracleum sosnowskyi carries increased number of genes despite the absence of recent whole-genome duplications.</title>
        <authorList>
            <person name="Schelkunov M."/>
            <person name="Shtratnikova V."/>
            <person name="Makarenko M."/>
            <person name="Klepikova A."/>
            <person name="Omelchenko D."/>
            <person name="Novikova G."/>
            <person name="Obukhova E."/>
            <person name="Bogdanov V."/>
            <person name="Penin A."/>
            <person name="Logacheva M."/>
        </authorList>
    </citation>
    <scope>NUCLEOTIDE SEQUENCE</scope>
    <source>
        <strain evidence="11">Hsosn_3</strain>
        <tissue evidence="11">Leaf</tissue>
    </source>
</reference>
<dbReference type="GO" id="GO:0003677">
    <property type="term" value="F:DNA binding"/>
    <property type="evidence" value="ECO:0007669"/>
    <property type="project" value="UniProtKB-KW"/>
</dbReference>
<evidence type="ECO:0000313" key="12">
    <source>
        <dbReference type="Proteomes" id="UP001237642"/>
    </source>
</evidence>
<feature type="compositionally biased region" description="Basic and acidic residues" evidence="9">
    <location>
        <begin position="1"/>
        <end position="18"/>
    </location>
</feature>
<proteinExistence type="inferred from homology"/>
<evidence type="ECO:0000256" key="8">
    <source>
        <dbReference type="ARBA" id="ARBA00059992"/>
    </source>
</evidence>
<keyword evidence="4" id="KW-0804">Transcription</keyword>